<gene>
    <name evidence="1" type="ORF">PYW08_009626</name>
</gene>
<evidence type="ECO:0000313" key="2">
    <source>
        <dbReference type="Proteomes" id="UP001231649"/>
    </source>
</evidence>
<name>A0ACC2Q6X3_9NEOP</name>
<sequence length="490" mass="56308">MLEIVAGFLVIWICVILYWRARLVESKAHPLPPAFPGLLPIIGHTHLLLTNTSTLWRRIKRFSDYSLEKGGLIYGKLGFRESLYYFITDPDDALLVANTCLDKHFLYGFAKYWLGEGLITGSGNHWHRHRQLLKQSFSLPIINGYLEVFNGQSRKLLSTLEGSAEKGKFIPTAQIKRFSLGSSYLTTFGKASNGEKTIQRYMKATDEMLCLVMERFQKVWLHNEFIYTLLGYKKQEADLLECREEVANEISQTKKSFFNKIHDQSTYIPYQPLIRLILEQYTTNQFTDYEISEELHTAIVAAYETTAGSLQSILVMIGSFPKVQEKMYEEIMQVLGADRDVDKEDLRKLVYTEAVVKESLRLLPTVPMIGRYIDRDVKLKNYTLRAGSNCMIFTCGLQRHSSWGPDVDEFRPERWLDPATLPPYIATDGAFSFGKRSCLGKTYAMTALKVAVAHIVRKYVITGDYTKLKYQLDITLKPYEGHDISLKRRS</sequence>
<reference evidence="1" key="1">
    <citation type="submission" date="2023-03" db="EMBL/GenBank/DDBJ databases">
        <title>Chromosome-level genomes of two armyworms, Mythimna separata and Mythimna loreyi, provide insights into the biosynthesis and reception of sex pheromones.</title>
        <authorList>
            <person name="Zhao H."/>
        </authorList>
    </citation>
    <scope>NUCLEOTIDE SEQUENCE</scope>
    <source>
        <strain evidence="1">BeijingLab</strain>
    </source>
</reference>
<organism evidence="1 2">
    <name type="scientific">Mythimna loreyi</name>
    <dbReference type="NCBI Taxonomy" id="667449"/>
    <lineage>
        <taxon>Eukaryota</taxon>
        <taxon>Metazoa</taxon>
        <taxon>Ecdysozoa</taxon>
        <taxon>Arthropoda</taxon>
        <taxon>Hexapoda</taxon>
        <taxon>Insecta</taxon>
        <taxon>Pterygota</taxon>
        <taxon>Neoptera</taxon>
        <taxon>Endopterygota</taxon>
        <taxon>Lepidoptera</taxon>
        <taxon>Glossata</taxon>
        <taxon>Ditrysia</taxon>
        <taxon>Noctuoidea</taxon>
        <taxon>Noctuidae</taxon>
        <taxon>Noctuinae</taxon>
        <taxon>Hadenini</taxon>
        <taxon>Mythimna</taxon>
    </lineage>
</organism>
<dbReference type="Proteomes" id="UP001231649">
    <property type="component" value="Chromosome 24"/>
</dbReference>
<comment type="caution">
    <text evidence="1">The sequence shown here is derived from an EMBL/GenBank/DDBJ whole genome shotgun (WGS) entry which is preliminary data.</text>
</comment>
<keyword evidence="2" id="KW-1185">Reference proteome</keyword>
<evidence type="ECO:0000313" key="1">
    <source>
        <dbReference type="EMBL" id="KAJ8709622.1"/>
    </source>
</evidence>
<proteinExistence type="predicted"/>
<accession>A0ACC2Q6X3</accession>
<dbReference type="EMBL" id="CM056800">
    <property type="protein sequence ID" value="KAJ8709622.1"/>
    <property type="molecule type" value="Genomic_DNA"/>
</dbReference>
<protein>
    <submittedName>
        <fullName evidence="1">Uncharacterized protein</fullName>
    </submittedName>
</protein>